<evidence type="ECO:0000256" key="3">
    <source>
        <dbReference type="PROSITE-ProRule" id="PRU00810"/>
    </source>
</evidence>
<comment type="subcellular location">
    <subcellularLocation>
        <location evidence="1 3">Nucleus</location>
    </subcellularLocation>
</comment>
<keyword evidence="5" id="KW-1185">Reference proteome</keyword>
<dbReference type="PANTHER" id="PTHR12346">
    <property type="entry name" value="SIN3B-RELATED"/>
    <property type="match status" value="1"/>
</dbReference>
<reference evidence="4 5" key="1">
    <citation type="journal article" date="2020" name="BMC Genomics">
        <title>Intraspecific diversification of the crop wild relative Brassica cretica Lam. using demographic model selection.</title>
        <authorList>
            <person name="Kioukis A."/>
            <person name="Michalopoulou V.A."/>
            <person name="Briers L."/>
            <person name="Pirintsos S."/>
            <person name="Studholme D.J."/>
            <person name="Pavlidis P."/>
            <person name="Sarris P.F."/>
        </authorList>
    </citation>
    <scope>NUCLEOTIDE SEQUENCE [LARGE SCALE GENOMIC DNA]</scope>
    <source>
        <strain evidence="5">cv. PFS-1207/04</strain>
    </source>
</reference>
<dbReference type="PROSITE" id="PS51477">
    <property type="entry name" value="PAH"/>
    <property type="match status" value="1"/>
</dbReference>
<dbReference type="Pfam" id="PF02671">
    <property type="entry name" value="PAH"/>
    <property type="match status" value="1"/>
</dbReference>
<proteinExistence type="predicted"/>
<organism evidence="4 5">
    <name type="scientific">Brassica cretica</name>
    <name type="common">Mustard</name>
    <dbReference type="NCBI Taxonomy" id="69181"/>
    <lineage>
        <taxon>Eukaryota</taxon>
        <taxon>Viridiplantae</taxon>
        <taxon>Streptophyta</taxon>
        <taxon>Embryophyta</taxon>
        <taxon>Tracheophyta</taxon>
        <taxon>Spermatophyta</taxon>
        <taxon>Magnoliopsida</taxon>
        <taxon>eudicotyledons</taxon>
        <taxon>Gunneridae</taxon>
        <taxon>Pentapetalae</taxon>
        <taxon>rosids</taxon>
        <taxon>malvids</taxon>
        <taxon>Brassicales</taxon>
        <taxon>Brassicaceae</taxon>
        <taxon>Brassiceae</taxon>
        <taxon>Brassica</taxon>
    </lineage>
</organism>
<dbReference type="SUPFAM" id="SSF47762">
    <property type="entry name" value="PAH2 domain"/>
    <property type="match status" value="1"/>
</dbReference>
<keyword evidence="2 3" id="KW-0539">Nucleus</keyword>
<protein>
    <submittedName>
        <fullName evidence="4">Uncharacterized protein</fullName>
    </submittedName>
</protein>
<dbReference type="InterPro" id="IPR039774">
    <property type="entry name" value="Sin3-like"/>
</dbReference>
<dbReference type="PANTHER" id="PTHR12346:SF45">
    <property type="entry name" value="HISTONE DEACETYLASE INTERACTING DOMAIN-CONTAINING PROTEIN"/>
    <property type="match status" value="1"/>
</dbReference>
<evidence type="ECO:0000256" key="1">
    <source>
        <dbReference type="ARBA" id="ARBA00004123"/>
    </source>
</evidence>
<accession>A0ABQ7AZN7</accession>
<dbReference type="InterPro" id="IPR003822">
    <property type="entry name" value="PAH"/>
</dbReference>
<dbReference type="InterPro" id="IPR036600">
    <property type="entry name" value="PAH_sf"/>
</dbReference>
<sequence length="79" mass="9240">MVTPKLTYALAYIKTVKDKFKDTRQKFDEFLEVIADFRAEKYSFLFLVNARLIDTYGVILKVKELFKDQQELLLGKVSG</sequence>
<dbReference type="Gene3D" id="1.20.1160.11">
    <property type="entry name" value="Paired amphipathic helix"/>
    <property type="match status" value="1"/>
</dbReference>
<gene>
    <name evidence="4" type="ORF">DY000_02062756</name>
</gene>
<dbReference type="Proteomes" id="UP000266723">
    <property type="component" value="Unassembled WGS sequence"/>
</dbReference>
<dbReference type="EMBL" id="QGKV02001556">
    <property type="protein sequence ID" value="KAF3519394.1"/>
    <property type="molecule type" value="Genomic_DNA"/>
</dbReference>
<evidence type="ECO:0000313" key="5">
    <source>
        <dbReference type="Proteomes" id="UP000266723"/>
    </source>
</evidence>
<evidence type="ECO:0000256" key="2">
    <source>
        <dbReference type="ARBA" id="ARBA00023242"/>
    </source>
</evidence>
<comment type="caution">
    <text evidence="4">The sequence shown here is derived from an EMBL/GenBank/DDBJ whole genome shotgun (WGS) entry which is preliminary data.</text>
</comment>
<name>A0ABQ7AZN7_BRACR</name>
<evidence type="ECO:0000313" key="4">
    <source>
        <dbReference type="EMBL" id="KAF3519394.1"/>
    </source>
</evidence>